<proteinExistence type="predicted"/>
<gene>
    <name evidence="1" type="ORF">SH601_14650</name>
</gene>
<reference evidence="1" key="1">
    <citation type="submission" date="2023-11" db="EMBL/GenBank/DDBJ databases">
        <title>Gracilibacillus pellucida a moderately halophilic bacterium isolated from saline soil in Xinjiang province.</title>
        <authorList>
            <person name="Zhang Z."/>
            <person name="Tan F."/>
            <person name="Wang Y."/>
            <person name="Xia M."/>
        </authorList>
    </citation>
    <scope>NUCLEOTIDE SEQUENCE</scope>
    <source>
        <strain evidence="1">S3-1-1</strain>
    </source>
</reference>
<dbReference type="Proteomes" id="UP001277972">
    <property type="component" value="Unassembled WGS sequence"/>
</dbReference>
<dbReference type="EMBL" id="JAWZSR010000009">
    <property type="protein sequence ID" value="MDX8047225.1"/>
    <property type="molecule type" value="Genomic_DNA"/>
</dbReference>
<organism evidence="1 2">
    <name type="scientific">Gracilibacillus pellucidus</name>
    <dbReference type="NCBI Taxonomy" id="3095368"/>
    <lineage>
        <taxon>Bacteria</taxon>
        <taxon>Bacillati</taxon>
        <taxon>Bacillota</taxon>
        <taxon>Bacilli</taxon>
        <taxon>Bacillales</taxon>
        <taxon>Bacillaceae</taxon>
        <taxon>Gracilibacillus</taxon>
    </lineage>
</organism>
<keyword evidence="2" id="KW-1185">Reference proteome</keyword>
<evidence type="ECO:0000313" key="1">
    <source>
        <dbReference type="EMBL" id="MDX8047225.1"/>
    </source>
</evidence>
<evidence type="ECO:0000313" key="2">
    <source>
        <dbReference type="Proteomes" id="UP001277972"/>
    </source>
</evidence>
<sequence>MKTFTYKISEWVMRVSVLNLLWIFFSILGLGIVGFFPATVAMYTIVRKWIKGETDVRIFHTFTQTFKHSLWKANVLGYISVIGGLILYLDYVVIQRMDMMLYVGLGLLLLTITFYYVMIVFFLFPVYVHYDIKLIECFKYAFIIGAAYPLRTIYMLFTMFVIYYITASFPVIFLFFSGSIGSLLIMRFTYVAFKRTEQKSRKLQTVE</sequence>
<comment type="caution">
    <text evidence="1">The sequence shown here is derived from an EMBL/GenBank/DDBJ whole genome shotgun (WGS) entry which is preliminary data.</text>
</comment>
<name>A0ACC6M8G6_9BACI</name>
<protein>
    <submittedName>
        <fullName evidence="1">YesL family protein</fullName>
    </submittedName>
</protein>
<accession>A0ACC6M8G6</accession>